<proteinExistence type="inferred from homology"/>
<dbReference type="Gene3D" id="3.40.50.2020">
    <property type="match status" value="1"/>
</dbReference>
<feature type="domain" description="Double zinc ribbon" evidence="3">
    <location>
        <begin position="10"/>
        <end position="69"/>
    </location>
</feature>
<comment type="similarity">
    <text evidence="1">Belongs to the ComF/GntX family.</text>
</comment>
<keyword evidence="5" id="KW-1185">Reference proteome</keyword>
<evidence type="ECO:0000256" key="1">
    <source>
        <dbReference type="ARBA" id="ARBA00008007"/>
    </source>
</evidence>
<dbReference type="CDD" id="cd06223">
    <property type="entry name" value="PRTases_typeI"/>
    <property type="match status" value="1"/>
</dbReference>
<organism evidence="4 5">
    <name type="scientific">Romboutsia faecis</name>
    <dbReference type="NCBI Taxonomy" id="2764597"/>
    <lineage>
        <taxon>Bacteria</taxon>
        <taxon>Bacillati</taxon>
        <taxon>Bacillota</taxon>
        <taxon>Clostridia</taxon>
        <taxon>Peptostreptococcales</taxon>
        <taxon>Peptostreptococcaceae</taxon>
        <taxon>Romboutsia</taxon>
    </lineage>
</organism>
<dbReference type="SUPFAM" id="SSF53271">
    <property type="entry name" value="PRTase-like"/>
    <property type="match status" value="1"/>
</dbReference>
<protein>
    <submittedName>
        <fullName evidence="4">ComF family protein</fullName>
    </submittedName>
</protein>
<dbReference type="Pfam" id="PF18912">
    <property type="entry name" value="DZR_2"/>
    <property type="match status" value="1"/>
</dbReference>
<dbReference type="InterPro" id="IPR029057">
    <property type="entry name" value="PRTase-like"/>
</dbReference>
<feature type="domain" description="Phosphoribosyltransferase" evidence="2">
    <location>
        <begin position="152"/>
        <end position="244"/>
    </location>
</feature>
<comment type="caution">
    <text evidence="4">The sequence shown here is derived from an EMBL/GenBank/DDBJ whole genome shotgun (WGS) entry which is preliminary data.</text>
</comment>
<dbReference type="InterPro" id="IPR000836">
    <property type="entry name" value="PRTase_dom"/>
</dbReference>
<reference evidence="4 5" key="1">
    <citation type="submission" date="2020-08" db="EMBL/GenBank/DDBJ databases">
        <authorList>
            <person name="Liu C."/>
            <person name="Sun Q."/>
        </authorList>
    </citation>
    <scope>NUCLEOTIDE SEQUENCE [LARGE SCALE GENOMIC DNA]</scope>
    <source>
        <strain evidence="4 5">NSJ-18</strain>
    </source>
</reference>
<dbReference type="Proteomes" id="UP000609849">
    <property type="component" value="Unassembled WGS sequence"/>
</dbReference>
<evidence type="ECO:0000313" key="4">
    <source>
        <dbReference type="EMBL" id="MBC5997764.1"/>
    </source>
</evidence>
<sequence>MSFYEVLNFVLDFIYPENISCILCDKPIKKVNTYSLCKDCFKELNFIQDGCIKCGKPIIYHSLEKIDICGCSYCFNKSFYFDKSISCIEYSDISKSMILGFKYKNKTYMAKYISNIMKEKLDLENIEFDYITFVPLHKKRMRKRGFNQSEKIAKELSKIINIPILDCIYRKSNTNRLYNLNRQERKIELKNAFLVKENINYANGKNILLIDDIFTTGSTVNEISKLLRLNNVNRIFVMTLLTKSNDNYIKAEN</sequence>
<evidence type="ECO:0000259" key="2">
    <source>
        <dbReference type="Pfam" id="PF00156"/>
    </source>
</evidence>
<dbReference type="EMBL" id="JACRWE010000007">
    <property type="protein sequence ID" value="MBC5997764.1"/>
    <property type="molecule type" value="Genomic_DNA"/>
</dbReference>
<name>A0ABR7JS75_9FIRM</name>
<evidence type="ECO:0000259" key="3">
    <source>
        <dbReference type="Pfam" id="PF18912"/>
    </source>
</evidence>
<dbReference type="Pfam" id="PF00156">
    <property type="entry name" value="Pribosyltran"/>
    <property type="match status" value="1"/>
</dbReference>
<accession>A0ABR7JS75</accession>
<dbReference type="PANTHER" id="PTHR47505:SF1">
    <property type="entry name" value="DNA UTILIZATION PROTEIN YHGH"/>
    <property type="match status" value="1"/>
</dbReference>
<dbReference type="InterPro" id="IPR051910">
    <property type="entry name" value="ComF/GntX_DNA_util-trans"/>
</dbReference>
<dbReference type="InterPro" id="IPR044005">
    <property type="entry name" value="DZR_2"/>
</dbReference>
<gene>
    <name evidence="4" type="ORF">H8923_13450</name>
</gene>
<evidence type="ECO:0000313" key="5">
    <source>
        <dbReference type="Proteomes" id="UP000609849"/>
    </source>
</evidence>
<dbReference type="PANTHER" id="PTHR47505">
    <property type="entry name" value="DNA UTILIZATION PROTEIN YHGH"/>
    <property type="match status" value="1"/>
</dbReference>